<proteinExistence type="predicted"/>
<dbReference type="GeneID" id="54991546"/>
<protein>
    <submittedName>
        <fullName evidence="1">Uncharacterized protein</fullName>
    </submittedName>
</protein>
<evidence type="ECO:0000313" key="1">
    <source>
        <dbReference type="EMBL" id="AWD92458.1"/>
    </source>
</evidence>
<dbReference type="Proteomes" id="UP000246901">
    <property type="component" value="Segment"/>
</dbReference>
<name>A0A2S1GST6_9CAUD</name>
<evidence type="ECO:0000313" key="2">
    <source>
        <dbReference type="Proteomes" id="UP000246901"/>
    </source>
</evidence>
<sequence length="62" mass="7053">MGIEYVIPSERWRDDVMLLRESLGLNMPDAWNLLKEHGNPDAAYLAFTDKSSEGNQLCPKES</sequence>
<dbReference type="EMBL" id="MH059633">
    <property type="protein sequence ID" value="AWD92458.1"/>
    <property type="molecule type" value="Genomic_DNA"/>
</dbReference>
<dbReference type="KEGG" id="vg:54991546"/>
<keyword evidence="2" id="KW-1185">Reference proteome</keyword>
<reference evidence="1 2" key="1">
    <citation type="submission" date="2018-03" db="EMBL/GenBank/DDBJ databases">
        <title>Phage therapy in agriculture - a green tech approach to combat plant pathogenic bacteria.</title>
        <authorList>
            <person name="Carstens A.B."/>
            <person name="Djurhuus A.M."/>
            <person name="Hansen L.H."/>
        </authorList>
    </citation>
    <scope>NUCLEOTIDE SEQUENCE [LARGE SCALE GENOMIC DNA]</scope>
</reference>
<organism evidence="1 2">
    <name type="scientific">Xanthomonas phage Carpasina</name>
    <dbReference type="NCBI Taxonomy" id="2163636"/>
    <lineage>
        <taxon>Viruses</taxon>
        <taxon>Duplodnaviria</taxon>
        <taxon>Heunggongvirae</taxon>
        <taxon>Uroviricota</taxon>
        <taxon>Caudoviricetes</taxon>
        <taxon>Lindbergviridae</taxon>
        <taxon>Carpasinavirus</taxon>
        <taxon>Carpasinavirus carpasina</taxon>
    </lineage>
</organism>
<accession>A0A2S1GST6</accession>
<dbReference type="RefSeq" id="YP_009801039.1">
    <property type="nucleotide sequence ID" value="NC_047962.1"/>
</dbReference>